<sequence>MYSDKLSLQEDSLDVRQERRTAEASTSTASTRTPFALPPHPDIAAMQSKLLVAFVVSCLTLAVSAMPALVHSDRAPAPEPVEVEVARAPEPAPEPGCRLYGSPLPARHRSLPLPAPAAPSPFSPARTGALARIVSVPPLRRYHSVFRTPYTA</sequence>
<evidence type="ECO:0000313" key="2">
    <source>
        <dbReference type="EMBL" id="KAJ7192576.1"/>
    </source>
</evidence>
<dbReference type="EMBL" id="JARJCW010000118">
    <property type="protein sequence ID" value="KAJ7192576.1"/>
    <property type="molecule type" value="Genomic_DNA"/>
</dbReference>
<gene>
    <name evidence="2" type="ORF">GGX14DRAFT_594436</name>
</gene>
<evidence type="ECO:0000313" key="3">
    <source>
        <dbReference type="Proteomes" id="UP001219525"/>
    </source>
</evidence>
<feature type="region of interest" description="Disordered" evidence="1">
    <location>
        <begin position="1"/>
        <end position="37"/>
    </location>
</feature>
<dbReference type="AlphaFoldDB" id="A0AAD6UQU2"/>
<reference evidence="2" key="1">
    <citation type="submission" date="2023-03" db="EMBL/GenBank/DDBJ databases">
        <title>Massive genome expansion in bonnet fungi (Mycena s.s.) driven by repeated elements and novel gene families across ecological guilds.</title>
        <authorList>
            <consortium name="Lawrence Berkeley National Laboratory"/>
            <person name="Harder C.B."/>
            <person name="Miyauchi S."/>
            <person name="Viragh M."/>
            <person name="Kuo A."/>
            <person name="Thoen E."/>
            <person name="Andreopoulos B."/>
            <person name="Lu D."/>
            <person name="Skrede I."/>
            <person name="Drula E."/>
            <person name="Henrissat B."/>
            <person name="Morin E."/>
            <person name="Kohler A."/>
            <person name="Barry K."/>
            <person name="LaButti K."/>
            <person name="Morin E."/>
            <person name="Salamov A."/>
            <person name="Lipzen A."/>
            <person name="Mereny Z."/>
            <person name="Hegedus B."/>
            <person name="Baldrian P."/>
            <person name="Stursova M."/>
            <person name="Weitz H."/>
            <person name="Taylor A."/>
            <person name="Grigoriev I.V."/>
            <person name="Nagy L.G."/>
            <person name="Martin F."/>
            <person name="Kauserud H."/>
        </authorList>
    </citation>
    <scope>NUCLEOTIDE SEQUENCE</scope>
    <source>
        <strain evidence="2">9144</strain>
    </source>
</reference>
<name>A0AAD6UQU2_9AGAR</name>
<organism evidence="2 3">
    <name type="scientific">Mycena pura</name>
    <dbReference type="NCBI Taxonomy" id="153505"/>
    <lineage>
        <taxon>Eukaryota</taxon>
        <taxon>Fungi</taxon>
        <taxon>Dikarya</taxon>
        <taxon>Basidiomycota</taxon>
        <taxon>Agaricomycotina</taxon>
        <taxon>Agaricomycetes</taxon>
        <taxon>Agaricomycetidae</taxon>
        <taxon>Agaricales</taxon>
        <taxon>Marasmiineae</taxon>
        <taxon>Mycenaceae</taxon>
        <taxon>Mycena</taxon>
    </lineage>
</organism>
<keyword evidence="3" id="KW-1185">Reference proteome</keyword>
<feature type="compositionally biased region" description="Low complexity" evidence="1">
    <location>
        <begin position="23"/>
        <end position="33"/>
    </location>
</feature>
<protein>
    <submittedName>
        <fullName evidence="2">Uncharacterized protein</fullName>
    </submittedName>
</protein>
<evidence type="ECO:0000256" key="1">
    <source>
        <dbReference type="SAM" id="MobiDB-lite"/>
    </source>
</evidence>
<feature type="compositionally biased region" description="Basic and acidic residues" evidence="1">
    <location>
        <begin position="13"/>
        <end position="22"/>
    </location>
</feature>
<proteinExistence type="predicted"/>
<comment type="caution">
    <text evidence="2">The sequence shown here is derived from an EMBL/GenBank/DDBJ whole genome shotgun (WGS) entry which is preliminary data.</text>
</comment>
<accession>A0AAD6UQU2</accession>
<dbReference type="Proteomes" id="UP001219525">
    <property type="component" value="Unassembled WGS sequence"/>
</dbReference>